<feature type="compositionally biased region" description="Gly residues" evidence="3">
    <location>
        <begin position="524"/>
        <end position="545"/>
    </location>
</feature>
<dbReference type="InterPro" id="IPR018222">
    <property type="entry name" value="Nuclear_transport_factor_2_euk"/>
</dbReference>
<dbReference type="CDD" id="cd00780">
    <property type="entry name" value="NTF2"/>
    <property type="match status" value="1"/>
</dbReference>
<feature type="compositionally biased region" description="Pro residues" evidence="3">
    <location>
        <begin position="323"/>
        <end position="344"/>
    </location>
</feature>
<name>A0A8H5ESJ7_9AGAR</name>
<dbReference type="SUPFAM" id="SSF54427">
    <property type="entry name" value="NTF2-like"/>
    <property type="match status" value="1"/>
</dbReference>
<feature type="region of interest" description="Disordered" evidence="3">
    <location>
        <begin position="363"/>
        <end position="408"/>
    </location>
</feature>
<dbReference type="GO" id="GO:0016579">
    <property type="term" value="P:protein deubiquitination"/>
    <property type="evidence" value="ECO:0007669"/>
    <property type="project" value="TreeGrafter"/>
</dbReference>
<dbReference type="InterPro" id="IPR002075">
    <property type="entry name" value="NTF2_dom"/>
</dbReference>
<dbReference type="SUPFAM" id="SSF54928">
    <property type="entry name" value="RNA-binding domain, RBD"/>
    <property type="match status" value="1"/>
</dbReference>
<dbReference type="PANTHER" id="PTHR10693:SF20">
    <property type="entry name" value="AT27578P"/>
    <property type="match status" value="1"/>
</dbReference>
<dbReference type="EMBL" id="JAACJJ010000057">
    <property type="protein sequence ID" value="KAF5310799.1"/>
    <property type="molecule type" value="Genomic_DNA"/>
</dbReference>
<keyword evidence="1 2" id="KW-0694">RNA-binding</keyword>
<dbReference type="CDD" id="cd00590">
    <property type="entry name" value="RRM_SF"/>
    <property type="match status" value="1"/>
</dbReference>
<feature type="compositionally biased region" description="Low complexity" evidence="3">
    <location>
        <begin position="378"/>
        <end position="402"/>
    </location>
</feature>
<evidence type="ECO:0000313" key="7">
    <source>
        <dbReference type="Proteomes" id="UP000567179"/>
    </source>
</evidence>
<feature type="compositionally biased region" description="Low complexity" evidence="3">
    <location>
        <begin position="264"/>
        <end position="281"/>
    </location>
</feature>
<evidence type="ECO:0000313" key="6">
    <source>
        <dbReference type="EMBL" id="KAF5310799.1"/>
    </source>
</evidence>
<feature type="region of interest" description="Disordered" evidence="3">
    <location>
        <begin position="194"/>
        <end position="215"/>
    </location>
</feature>
<evidence type="ECO:0000256" key="1">
    <source>
        <dbReference type="ARBA" id="ARBA00022884"/>
    </source>
</evidence>
<dbReference type="InterPro" id="IPR039539">
    <property type="entry name" value="Ras_GTPase_bind_prot"/>
</dbReference>
<accession>A0A8H5ESJ7</accession>
<dbReference type="InterPro" id="IPR032710">
    <property type="entry name" value="NTF2-like_dom_sf"/>
</dbReference>
<keyword evidence="7" id="KW-1185">Reference proteome</keyword>
<dbReference type="InterPro" id="IPR000504">
    <property type="entry name" value="RRM_dom"/>
</dbReference>
<dbReference type="Pfam" id="PF00076">
    <property type="entry name" value="RRM_1"/>
    <property type="match status" value="1"/>
</dbReference>
<feature type="compositionally biased region" description="Acidic residues" evidence="3">
    <location>
        <begin position="194"/>
        <end position="203"/>
    </location>
</feature>
<evidence type="ECO:0000259" key="4">
    <source>
        <dbReference type="PROSITE" id="PS50102"/>
    </source>
</evidence>
<feature type="domain" description="NTF2" evidence="5">
    <location>
        <begin position="21"/>
        <end position="185"/>
    </location>
</feature>
<dbReference type="OrthoDB" id="339151at2759"/>
<dbReference type="SMART" id="SM00360">
    <property type="entry name" value="RRM"/>
    <property type="match status" value="1"/>
</dbReference>
<dbReference type="PROSITE" id="PS50177">
    <property type="entry name" value="NTF2_DOMAIN"/>
    <property type="match status" value="1"/>
</dbReference>
<evidence type="ECO:0000259" key="5">
    <source>
        <dbReference type="PROSITE" id="PS50177"/>
    </source>
</evidence>
<dbReference type="GO" id="GO:0003729">
    <property type="term" value="F:mRNA binding"/>
    <property type="evidence" value="ECO:0007669"/>
    <property type="project" value="TreeGrafter"/>
</dbReference>
<feature type="domain" description="RRM" evidence="4">
    <location>
        <begin position="419"/>
        <end position="503"/>
    </location>
</feature>
<feature type="region of interest" description="Disordered" evidence="3">
    <location>
        <begin position="500"/>
        <end position="551"/>
    </location>
</feature>
<feature type="compositionally biased region" description="Basic and acidic residues" evidence="3">
    <location>
        <begin position="500"/>
        <end position="511"/>
    </location>
</feature>
<gene>
    <name evidence="6" type="ORF">D9619_008061</name>
</gene>
<dbReference type="Gene3D" id="3.30.70.330">
    <property type="match status" value="1"/>
</dbReference>
<comment type="caution">
    <text evidence="6">The sequence shown here is derived from an EMBL/GenBank/DDBJ whole genome shotgun (WGS) entry which is preliminary data.</text>
</comment>
<dbReference type="Gene3D" id="3.10.450.50">
    <property type="match status" value="1"/>
</dbReference>
<dbReference type="PROSITE" id="PS50102">
    <property type="entry name" value="RRM"/>
    <property type="match status" value="1"/>
</dbReference>
<dbReference type="Proteomes" id="UP000567179">
    <property type="component" value="Unassembled WGS sequence"/>
</dbReference>
<sequence>MSAIPAATNGASHPAVVPSEVGWQFVPQYYTFVNKEPGRLHCFYNKNSTFIHGTEGEDIKPCFGQKGTTSSASAPQFDTVIFFDTHLFSSFFSLHNAANTLLSRVCLHSGQLNGFGALLAVLFRFEDCKVFIHSVDAQSSANGGIIIQVIGEMSNRSEAWRKFVQTFFLAEQPNGYFVLNDIFRFLKEETVDSDDLEAEDVVESDPAPTAVPEPVAPVAVAVPEPVYEPVREPSPAPAPVEVAPPAPVPVVEEAPATPEPVPEPVITQTPTPAPEQQAQPTVSVPQTNGIHTPEPEAAPAPVAAPEPAPSPAPAPAAAAPTPVAAPPQPAPVAAPAPAPQPAAPAAPRSWAALAASNTKKWGSAVATESRGTTEVLSQPAPAAAPQAAAPAPAQQRQQQNQQQRHEHPALVAAQSVTHAQCFVKGVTEPVTQSALQTVLTHRFGPIKEVEIVRAKACAFLEFNSVESARRAIAASLNQHQGGEGGVWVDGGDAGQIRISIETKKERADRPAPRPRGGAPVNGEARGGAQGSGFRGGRGGARGARGGAQAAK</sequence>
<feature type="compositionally biased region" description="Pro residues" evidence="3">
    <location>
        <begin position="296"/>
        <end position="314"/>
    </location>
</feature>
<dbReference type="AlphaFoldDB" id="A0A8H5ESJ7"/>
<evidence type="ECO:0000256" key="2">
    <source>
        <dbReference type="PROSITE-ProRule" id="PRU00176"/>
    </source>
</evidence>
<evidence type="ECO:0008006" key="8">
    <source>
        <dbReference type="Google" id="ProtNLM"/>
    </source>
</evidence>
<protein>
    <recommendedName>
        <fullName evidence="8">NTF2 domain-containing protein</fullName>
    </recommendedName>
</protein>
<dbReference type="GO" id="GO:1990861">
    <property type="term" value="C:Ubp3-Bre5 deubiquitination complex"/>
    <property type="evidence" value="ECO:0007669"/>
    <property type="project" value="TreeGrafter"/>
</dbReference>
<dbReference type="InterPro" id="IPR012677">
    <property type="entry name" value="Nucleotide-bd_a/b_plait_sf"/>
</dbReference>
<dbReference type="PANTHER" id="PTHR10693">
    <property type="entry name" value="RAS GTPASE-ACTIVATING PROTEIN-BINDING PROTEIN"/>
    <property type="match status" value="1"/>
</dbReference>
<dbReference type="GO" id="GO:0005829">
    <property type="term" value="C:cytosol"/>
    <property type="evidence" value="ECO:0007669"/>
    <property type="project" value="TreeGrafter"/>
</dbReference>
<dbReference type="InterPro" id="IPR035979">
    <property type="entry name" value="RBD_domain_sf"/>
</dbReference>
<feature type="region of interest" description="Disordered" evidence="3">
    <location>
        <begin position="250"/>
        <end position="351"/>
    </location>
</feature>
<evidence type="ECO:0000256" key="3">
    <source>
        <dbReference type="SAM" id="MobiDB-lite"/>
    </source>
</evidence>
<dbReference type="GO" id="GO:1990904">
    <property type="term" value="C:ribonucleoprotein complex"/>
    <property type="evidence" value="ECO:0007669"/>
    <property type="project" value="TreeGrafter"/>
</dbReference>
<reference evidence="6 7" key="1">
    <citation type="journal article" date="2020" name="ISME J.">
        <title>Uncovering the hidden diversity of litter-decomposition mechanisms in mushroom-forming fungi.</title>
        <authorList>
            <person name="Floudas D."/>
            <person name="Bentzer J."/>
            <person name="Ahren D."/>
            <person name="Johansson T."/>
            <person name="Persson P."/>
            <person name="Tunlid A."/>
        </authorList>
    </citation>
    <scope>NUCLEOTIDE SEQUENCE [LARGE SCALE GENOMIC DNA]</scope>
    <source>
        <strain evidence="6 7">CBS 101986</strain>
    </source>
</reference>
<proteinExistence type="predicted"/>
<dbReference type="Pfam" id="PF02136">
    <property type="entry name" value="NTF2"/>
    <property type="match status" value="1"/>
</dbReference>
<organism evidence="6 7">
    <name type="scientific">Psilocybe cf. subviscida</name>
    <dbReference type="NCBI Taxonomy" id="2480587"/>
    <lineage>
        <taxon>Eukaryota</taxon>
        <taxon>Fungi</taxon>
        <taxon>Dikarya</taxon>
        <taxon>Basidiomycota</taxon>
        <taxon>Agaricomycotina</taxon>
        <taxon>Agaricomycetes</taxon>
        <taxon>Agaricomycetidae</taxon>
        <taxon>Agaricales</taxon>
        <taxon>Agaricineae</taxon>
        <taxon>Strophariaceae</taxon>
        <taxon>Psilocybe</taxon>
    </lineage>
</organism>
<dbReference type="GO" id="GO:0034517">
    <property type="term" value="P:ribophagy"/>
    <property type="evidence" value="ECO:0007669"/>
    <property type="project" value="TreeGrafter"/>
</dbReference>